<dbReference type="GO" id="GO:0015020">
    <property type="term" value="F:glucuronosyltransferase activity"/>
    <property type="evidence" value="ECO:0007669"/>
    <property type="project" value="UniProtKB-EC"/>
</dbReference>
<name>A0A9P0BVD8_CHRIL</name>
<feature type="transmembrane region" description="Helical" evidence="5">
    <location>
        <begin position="478"/>
        <end position="498"/>
    </location>
</feature>
<dbReference type="Proteomes" id="UP001154114">
    <property type="component" value="Chromosome 25"/>
</dbReference>
<evidence type="ECO:0000256" key="4">
    <source>
        <dbReference type="RuleBase" id="RU003718"/>
    </source>
</evidence>
<reference evidence="6" key="1">
    <citation type="submission" date="2021-12" db="EMBL/GenBank/DDBJ databases">
        <authorList>
            <person name="King R."/>
        </authorList>
    </citation>
    <scope>NUCLEOTIDE SEQUENCE</scope>
</reference>
<accession>A0A9P0BVD8</accession>
<dbReference type="OrthoDB" id="5835829at2759"/>
<gene>
    <name evidence="6" type="ORF">CINC_LOCUS8072</name>
</gene>
<dbReference type="InterPro" id="IPR050271">
    <property type="entry name" value="UDP-glycosyltransferase"/>
</dbReference>
<dbReference type="PANTHER" id="PTHR48043">
    <property type="entry name" value="EG:EG0003.4 PROTEIN-RELATED"/>
    <property type="match status" value="1"/>
</dbReference>
<keyword evidence="5" id="KW-0472">Membrane</keyword>
<sequence>MGILFNLLTLYIIFVNTNEAARILVVVTTPAISHQSVFRPFTQELAKRGHDVTVITTDPVFPEGGAPPNLTEIDVHDVSYEAWLKPFRAKPPTNFAEQMKLFPEMLLNTIEAQLKDEKVASLIADKNRLFDLLILEGYARCLLLYSHIYKVPVIQMSSAGAFRDTFLQFGIPTHPFLYPQIPSQRLNNLTIWEKVKQLYVIYFMHNFWEDMMVKENKFLKILFGPDSPSMTELINNVDMLFLNVFPIFQGIRPVPPNVVFIGGLHQNQEKELPADLKSYLDSSENGVMYLSFGSSMDPTLLPPERIQVLVKAASQLPYDVLWKWNGDELPGRTANIRISKWLPQSELLKHPNIKLFITQGGQQSTDEAITAGVPMIGVPLLSDQFYNVERYEYLKIGIRMDLDTVTEDSFKAAVNKVIGDDSYRKNIVKLRGQLQDEVQSPLERAVWWTEYVLRHGGAKHLRSPAANISWAEYLELELVLTLLGGAFAVLSVLLLIVVKLYKLLFSRKEALVKMKRN</sequence>
<organism evidence="6 7">
    <name type="scientific">Chrysodeixis includens</name>
    <name type="common">Soybean looper</name>
    <name type="synonym">Pseudoplusia includens</name>
    <dbReference type="NCBI Taxonomy" id="689277"/>
    <lineage>
        <taxon>Eukaryota</taxon>
        <taxon>Metazoa</taxon>
        <taxon>Ecdysozoa</taxon>
        <taxon>Arthropoda</taxon>
        <taxon>Hexapoda</taxon>
        <taxon>Insecta</taxon>
        <taxon>Pterygota</taxon>
        <taxon>Neoptera</taxon>
        <taxon>Endopterygota</taxon>
        <taxon>Lepidoptera</taxon>
        <taxon>Glossata</taxon>
        <taxon>Ditrysia</taxon>
        <taxon>Noctuoidea</taxon>
        <taxon>Noctuidae</taxon>
        <taxon>Plusiinae</taxon>
        <taxon>Chrysodeixis</taxon>
    </lineage>
</organism>
<keyword evidence="5" id="KW-0732">Signal</keyword>
<dbReference type="GO" id="GO:0016020">
    <property type="term" value="C:membrane"/>
    <property type="evidence" value="ECO:0007669"/>
    <property type="project" value="UniProtKB-SubCell"/>
</dbReference>
<feature type="chain" id="PRO_5040530624" description="UDP-glucuronosyltransferase" evidence="5">
    <location>
        <begin position="21"/>
        <end position="517"/>
    </location>
</feature>
<keyword evidence="5" id="KW-0812">Transmembrane</keyword>
<feature type="signal peptide" evidence="5">
    <location>
        <begin position="1"/>
        <end position="20"/>
    </location>
</feature>
<dbReference type="InterPro" id="IPR002213">
    <property type="entry name" value="UDP_glucos_trans"/>
</dbReference>
<dbReference type="EMBL" id="LR824028">
    <property type="protein sequence ID" value="CAH0598231.1"/>
    <property type="molecule type" value="Genomic_DNA"/>
</dbReference>
<dbReference type="EC" id="2.4.1.17" evidence="5"/>
<evidence type="ECO:0000256" key="2">
    <source>
        <dbReference type="ARBA" id="ARBA00022676"/>
    </source>
</evidence>
<dbReference type="InterPro" id="IPR035595">
    <property type="entry name" value="UDP_glycos_trans_CS"/>
</dbReference>
<keyword evidence="7" id="KW-1185">Reference proteome</keyword>
<keyword evidence="2 4" id="KW-0328">Glycosyltransferase</keyword>
<keyword evidence="3 4" id="KW-0808">Transferase</keyword>
<dbReference type="PANTHER" id="PTHR48043:SF159">
    <property type="entry name" value="EG:EG0003.4 PROTEIN-RELATED"/>
    <property type="match status" value="1"/>
</dbReference>
<evidence type="ECO:0000313" key="6">
    <source>
        <dbReference type="EMBL" id="CAH0598231.1"/>
    </source>
</evidence>
<evidence type="ECO:0000313" key="7">
    <source>
        <dbReference type="Proteomes" id="UP001154114"/>
    </source>
</evidence>
<dbReference type="SUPFAM" id="SSF53756">
    <property type="entry name" value="UDP-Glycosyltransferase/glycogen phosphorylase"/>
    <property type="match status" value="1"/>
</dbReference>
<evidence type="ECO:0000256" key="1">
    <source>
        <dbReference type="ARBA" id="ARBA00009995"/>
    </source>
</evidence>
<evidence type="ECO:0000256" key="5">
    <source>
        <dbReference type="RuleBase" id="RU362059"/>
    </source>
</evidence>
<dbReference type="AlphaFoldDB" id="A0A9P0BVD8"/>
<dbReference type="Gene3D" id="3.40.50.2000">
    <property type="entry name" value="Glycogen Phosphorylase B"/>
    <property type="match status" value="2"/>
</dbReference>
<comment type="subcellular location">
    <subcellularLocation>
        <location evidence="5">Membrane</location>
        <topology evidence="5">Single-pass membrane protein</topology>
    </subcellularLocation>
</comment>
<evidence type="ECO:0000256" key="3">
    <source>
        <dbReference type="ARBA" id="ARBA00022679"/>
    </source>
</evidence>
<comment type="similarity">
    <text evidence="1 4">Belongs to the UDP-glycosyltransferase family.</text>
</comment>
<protein>
    <recommendedName>
        <fullName evidence="5">UDP-glucuronosyltransferase</fullName>
        <ecNumber evidence="5">2.4.1.17</ecNumber>
    </recommendedName>
</protein>
<dbReference type="Pfam" id="PF00201">
    <property type="entry name" value="UDPGT"/>
    <property type="match status" value="1"/>
</dbReference>
<comment type="catalytic activity">
    <reaction evidence="5">
        <text>glucuronate acceptor + UDP-alpha-D-glucuronate = acceptor beta-D-glucuronoside + UDP + H(+)</text>
        <dbReference type="Rhea" id="RHEA:21032"/>
        <dbReference type="ChEBI" id="CHEBI:15378"/>
        <dbReference type="ChEBI" id="CHEBI:58052"/>
        <dbReference type="ChEBI" id="CHEBI:58223"/>
        <dbReference type="ChEBI" id="CHEBI:132367"/>
        <dbReference type="ChEBI" id="CHEBI:132368"/>
        <dbReference type="EC" id="2.4.1.17"/>
    </reaction>
</comment>
<proteinExistence type="inferred from homology"/>
<keyword evidence="5" id="KW-1133">Transmembrane helix</keyword>
<dbReference type="FunFam" id="3.40.50.2000:FF:000021">
    <property type="entry name" value="UDP-glucuronosyltransferase"/>
    <property type="match status" value="1"/>
</dbReference>
<dbReference type="PROSITE" id="PS00375">
    <property type="entry name" value="UDPGT"/>
    <property type="match status" value="1"/>
</dbReference>
<dbReference type="CDD" id="cd03784">
    <property type="entry name" value="GT1_Gtf-like"/>
    <property type="match status" value="1"/>
</dbReference>